<dbReference type="RefSeq" id="WP_203922176.1">
    <property type="nucleotide sequence ID" value="NZ_BONZ01000070.1"/>
</dbReference>
<dbReference type="EMBL" id="BONZ01000070">
    <property type="protein sequence ID" value="GIH18672.1"/>
    <property type="molecule type" value="Genomic_DNA"/>
</dbReference>
<evidence type="ECO:0000313" key="3">
    <source>
        <dbReference type="EMBL" id="GIH18672.1"/>
    </source>
</evidence>
<organism evidence="3 4">
    <name type="scientific">Rugosimonospora africana</name>
    <dbReference type="NCBI Taxonomy" id="556532"/>
    <lineage>
        <taxon>Bacteria</taxon>
        <taxon>Bacillati</taxon>
        <taxon>Actinomycetota</taxon>
        <taxon>Actinomycetes</taxon>
        <taxon>Micromonosporales</taxon>
        <taxon>Micromonosporaceae</taxon>
        <taxon>Rugosimonospora</taxon>
    </lineage>
</organism>
<evidence type="ECO:0000313" key="4">
    <source>
        <dbReference type="Proteomes" id="UP000642748"/>
    </source>
</evidence>
<protein>
    <recommendedName>
        <fullName evidence="2">Barstar (barnase inhibitor) domain-containing protein</fullName>
    </recommendedName>
</protein>
<dbReference type="InterPro" id="IPR035905">
    <property type="entry name" value="Barstar-like_sf"/>
</dbReference>
<evidence type="ECO:0000259" key="2">
    <source>
        <dbReference type="Pfam" id="PF01337"/>
    </source>
</evidence>
<dbReference type="Pfam" id="PF01337">
    <property type="entry name" value="Barstar"/>
    <property type="match status" value="1"/>
</dbReference>
<accession>A0A8J3VTQ5</accession>
<evidence type="ECO:0000256" key="1">
    <source>
        <dbReference type="ARBA" id="ARBA00006845"/>
    </source>
</evidence>
<dbReference type="Proteomes" id="UP000642748">
    <property type="component" value="Unassembled WGS sequence"/>
</dbReference>
<reference evidence="3" key="1">
    <citation type="submission" date="2021-01" db="EMBL/GenBank/DDBJ databases">
        <title>Whole genome shotgun sequence of Rugosimonospora africana NBRC 104875.</title>
        <authorList>
            <person name="Komaki H."/>
            <person name="Tamura T."/>
        </authorList>
    </citation>
    <scope>NUCLEOTIDE SEQUENCE</scope>
    <source>
        <strain evidence="3">NBRC 104875</strain>
    </source>
</reference>
<comment type="similarity">
    <text evidence="1">Belongs to the barstar family.</text>
</comment>
<name>A0A8J3VTQ5_9ACTN</name>
<comment type="caution">
    <text evidence="3">The sequence shown here is derived from an EMBL/GenBank/DDBJ whole genome shotgun (WGS) entry which is preliminary data.</text>
</comment>
<gene>
    <name evidence="3" type="ORF">Raf01_68440</name>
</gene>
<feature type="domain" description="Barstar (barnase inhibitor)" evidence="2">
    <location>
        <begin position="42"/>
        <end position="120"/>
    </location>
</feature>
<sequence>MTGRLGAVVGAAQPPGVYLWRSRAHHGAVRRELSALGWAAYPLNGRRITDANRSHEECARILAFPAWFGHNWDTLADCLSDLTWLRARGHVLIWDRYGVLAHADARAWQRAYEVFQAAIASRAGTNMAPLYLLLRGLGPISSPVSGAPIPLLDVVGVR</sequence>
<dbReference type="InterPro" id="IPR000468">
    <property type="entry name" value="Barstar"/>
</dbReference>
<dbReference type="AlphaFoldDB" id="A0A8J3VTQ5"/>
<proteinExistence type="inferred from homology"/>
<keyword evidence="4" id="KW-1185">Reference proteome</keyword>
<dbReference type="SUPFAM" id="SSF52038">
    <property type="entry name" value="Barstar-related"/>
    <property type="match status" value="1"/>
</dbReference>
<dbReference type="Gene3D" id="3.30.370.10">
    <property type="entry name" value="Barstar-like"/>
    <property type="match status" value="1"/>
</dbReference>